<keyword evidence="4" id="KW-1185">Reference proteome</keyword>
<dbReference type="NCBIfam" id="TIGR01552">
    <property type="entry name" value="phd_fam"/>
    <property type="match status" value="1"/>
</dbReference>
<comment type="similarity">
    <text evidence="1 2">Belongs to the phD/YefM antitoxin family.</text>
</comment>
<dbReference type="EMBL" id="JAFLRJ010000112">
    <property type="protein sequence ID" value="MBO0512659.1"/>
    <property type="molecule type" value="Genomic_DNA"/>
</dbReference>
<evidence type="ECO:0000313" key="4">
    <source>
        <dbReference type="Proteomes" id="UP000664167"/>
    </source>
</evidence>
<dbReference type="RefSeq" id="WP_206962095.1">
    <property type="nucleotide sequence ID" value="NZ_BAAAJJ010000006.1"/>
</dbReference>
<name>A0A939JIK3_9ACTN</name>
<protein>
    <recommendedName>
        <fullName evidence="2">Antitoxin</fullName>
    </recommendedName>
</protein>
<dbReference type="InterPro" id="IPR036165">
    <property type="entry name" value="YefM-like_sf"/>
</dbReference>
<gene>
    <name evidence="3" type="ORF">J0695_12695</name>
</gene>
<dbReference type="Proteomes" id="UP000664167">
    <property type="component" value="Unassembled WGS sequence"/>
</dbReference>
<dbReference type="InterPro" id="IPR006442">
    <property type="entry name" value="Antitoxin_Phd/YefM"/>
</dbReference>
<dbReference type="AlphaFoldDB" id="A0A939JIK3"/>
<dbReference type="Pfam" id="PF02604">
    <property type="entry name" value="PhdYeFM_antitox"/>
    <property type="match status" value="1"/>
</dbReference>
<evidence type="ECO:0000256" key="2">
    <source>
        <dbReference type="RuleBase" id="RU362080"/>
    </source>
</evidence>
<dbReference type="PANTHER" id="PTHR35377">
    <property type="entry name" value="ANTITOXIN VAPB49-RELATED-RELATED"/>
    <property type="match status" value="1"/>
</dbReference>
<evidence type="ECO:0000313" key="3">
    <source>
        <dbReference type="EMBL" id="MBO0512659.1"/>
    </source>
</evidence>
<comment type="caution">
    <text evidence="3">The sequence shown here is derived from an EMBL/GenBank/DDBJ whole genome shotgun (WGS) entry which is preliminary data.</text>
</comment>
<dbReference type="Gene3D" id="3.40.1620.10">
    <property type="entry name" value="YefM-like domain"/>
    <property type="match status" value="1"/>
</dbReference>
<dbReference type="SUPFAM" id="SSF143120">
    <property type="entry name" value="YefM-like"/>
    <property type="match status" value="1"/>
</dbReference>
<proteinExistence type="inferred from homology"/>
<accession>A0A939JIK3</accession>
<sequence>MEATARELNQQSSTLLDRVEQGEEITVTRNGRPVARIVPMDHTEVPPYPTTAIGDIELPEFDLGEPMTNEDMDEILQGMGQ</sequence>
<evidence type="ECO:0000256" key="1">
    <source>
        <dbReference type="ARBA" id="ARBA00009981"/>
    </source>
</evidence>
<reference evidence="3" key="1">
    <citation type="submission" date="2021-03" db="EMBL/GenBank/DDBJ databases">
        <title>Streptomyces poriferae sp. nov., a novel marine sponge-derived Actinobacteria species with anti-MRSA activity.</title>
        <authorList>
            <person name="Sandoval-Powers M."/>
            <person name="Kralova S."/>
            <person name="Nguyen G.-S."/>
            <person name="Fawwal D."/>
            <person name="Degnes K."/>
            <person name="Klinkenberg G."/>
            <person name="Sletta H."/>
            <person name="Wentzel A."/>
            <person name="Liles M.R."/>
        </authorList>
    </citation>
    <scope>NUCLEOTIDE SEQUENCE</scope>
    <source>
        <strain evidence="3">DSM 41794</strain>
    </source>
</reference>
<comment type="function">
    <text evidence="2">Antitoxin component of a type II toxin-antitoxin (TA) system.</text>
</comment>
<dbReference type="InterPro" id="IPR051416">
    <property type="entry name" value="phD-YefM_TA_antitoxins"/>
</dbReference>
<organism evidence="3 4">
    <name type="scientific">Streptomyces beijiangensis</name>
    <dbReference type="NCBI Taxonomy" id="163361"/>
    <lineage>
        <taxon>Bacteria</taxon>
        <taxon>Bacillati</taxon>
        <taxon>Actinomycetota</taxon>
        <taxon>Actinomycetes</taxon>
        <taxon>Kitasatosporales</taxon>
        <taxon>Streptomycetaceae</taxon>
        <taxon>Streptomyces</taxon>
    </lineage>
</organism>